<feature type="region of interest" description="Disordered" evidence="2">
    <location>
        <begin position="1050"/>
        <end position="1079"/>
    </location>
</feature>
<feature type="coiled-coil region" evidence="1">
    <location>
        <begin position="856"/>
        <end position="909"/>
    </location>
</feature>
<feature type="coiled-coil region" evidence="1">
    <location>
        <begin position="635"/>
        <end position="669"/>
    </location>
</feature>
<evidence type="ECO:0000256" key="2">
    <source>
        <dbReference type="SAM" id="MobiDB-lite"/>
    </source>
</evidence>
<feature type="coiled-coil region" evidence="1">
    <location>
        <begin position="335"/>
        <end position="383"/>
    </location>
</feature>
<name>A0A9N7Z036_PLEPL</name>
<feature type="compositionally biased region" description="Basic and acidic residues" evidence="2">
    <location>
        <begin position="1066"/>
        <end position="1079"/>
    </location>
</feature>
<sequence length="1122" mass="130845">MEITLRNISWGEERKKMVEMLESSTSVLLKSKDEVTSLIQLVESENTKVKKLEKELRIMKMSFKLKEEEVVTLNADLKLQEEKLRIYIHKNEGRPKGIKEEHGEDVNSRLKEPEGEHALLEELEEEIVHLNEQEPDNPLEKLRAENAALKMEITLRNISWGEERKKMVEMLESSTSVLLKSKDEVTSLIQLVESENTKVKKLEKELRIMKMSFKLKEEEVVTLNADLKLQEEKLRIYIHKNEGRPKGIKEEHGEDVNSRLKEPESENAIMEELEEEIVHLNEREAGNPLEKLRAENAALKMEITLRNISWGEERKKMVEMLESSTSVLLKSKDEVTSLIQLVESENTKVKKLEKELRIMKMSFKLKEEEVVTLNADLKLQEEKLRIYIHKNEGRPKGIKEEHGEDVNSCLKEPEGEHALLEELEEEIVHLNEQEPDNPLEKLRAENAALKMEITQRNISWGEERKKMVEMLESSTSVLLKSKDEVTSLIQLVESENTKVKKLEKELRIMKMSFKLKEEEVVSLSADLKLQEEKLRIYIHKNEGRPKGIKEEHGEDVNSRLKEPEGENALLEELEEEIVHLNEQEPDNPLEKLRAENAALKMEITLRNISWGEERKKMVEMLESSTSVLLKSKDELTSLIQLVESENTKVKKLEKELRKMKMSFKVKEEEVVSLNADLKLQEDKLRHYILANEGRPEEIEEEHEEDVNCLLKETEGENTHIEELEAEIVQLKELEADDPLEKLRAENAALKKQITIKKFSSGEERKKIVKMLESSTSVLLKSKDELTSLIRLVESETAKVKKLEKELRIMKMSFKVKEEEVVSLSADLKLQEDKLQHYILENEGRPEEIEEEHEEDVNCLLKETEGENTHMEELEEEIVQLKELEADDPLEKLRAENAALKKQITIKKCSSGEERKKIVKRLESSTSVLLKSKDDLTSLIQLVESEKAKVKKLEKELRIMKMSFKVKEEEVVSLNGDLKLQEDKLRLYILENEGRPEEIEELQKNIRYLDERWSIELEESPEKEIKLEDDIKLPIQQNIVLHALKTDSFSERVKKEKEKKKERKKSGKEEKMEKREKEEIEGRKRLPCFLFNFKNHLISSPIPRLPLPSQSSPHPNSPHPLHL</sequence>
<proteinExistence type="predicted"/>
<accession>A0A9N7Z036</accession>
<feature type="coiled-coil region" evidence="1">
    <location>
        <begin position="485"/>
        <end position="519"/>
    </location>
</feature>
<feature type="coiled-coil region" evidence="1">
    <location>
        <begin position="785"/>
        <end position="819"/>
    </location>
</feature>
<keyword evidence="1" id="KW-0175">Coiled coil</keyword>
<feature type="region of interest" description="Disordered" evidence="2">
    <location>
        <begin position="1101"/>
        <end position="1122"/>
    </location>
</feature>
<feature type="coiled-coil region" evidence="1">
    <location>
        <begin position="185"/>
        <end position="233"/>
    </location>
</feature>
<keyword evidence="4" id="KW-1185">Reference proteome</keyword>
<protein>
    <submittedName>
        <fullName evidence="3">Uncharacterized protein</fullName>
    </submittedName>
</protein>
<evidence type="ECO:0000313" key="4">
    <source>
        <dbReference type="Proteomes" id="UP001153269"/>
    </source>
</evidence>
<feature type="coiled-coil region" evidence="1">
    <location>
        <begin position="935"/>
        <end position="969"/>
    </location>
</feature>
<feature type="coiled-coil region" evidence="1">
    <location>
        <begin position="35"/>
        <end position="83"/>
    </location>
</feature>
<comment type="caution">
    <text evidence="3">The sequence shown here is derived from an EMBL/GenBank/DDBJ whole genome shotgun (WGS) entry which is preliminary data.</text>
</comment>
<evidence type="ECO:0000256" key="1">
    <source>
        <dbReference type="SAM" id="Coils"/>
    </source>
</evidence>
<dbReference type="Proteomes" id="UP001153269">
    <property type="component" value="Unassembled WGS sequence"/>
</dbReference>
<gene>
    <name evidence="3" type="ORF">PLEPLA_LOCUS34025</name>
</gene>
<evidence type="ECO:0000313" key="3">
    <source>
        <dbReference type="EMBL" id="CAB1446294.1"/>
    </source>
</evidence>
<dbReference type="EMBL" id="CADEAL010003911">
    <property type="protein sequence ID" value="CAB1446294.1"/>
    <property type="molecule type" value="Genomic_DNA"/>
</dbReference>
<dbReference type="AlphaFoldDB" id="A0A9N7Z036"/>
<organism evidence="3 4">
    <name type="scientific">Pleuronectes platessa</name>
    <name type="common">European plaice</name>
    <dbReference type="NCBI Taxonomy" id="8262"/>
    <lineage>
        <taxon>Eukaryota</taxon>
        <taxon>Metazoa</taxon>
        <taxon>Chordata</taxon>
        <taxon>Craniata</taxon>
        <taxon>Vertebrata</taxon>
        <taxon>Euteleostomi</taxon>
        <taxon>Actinopterygii</taxon>
        <taxon>Neopterygii</taxon>
        <taxon>Teleostei</taxon>
        <taxon>Neoteleostei</taxon>
        <taxon>Acanthomorphata</taxon>
        <taxon>Carangaria</taxon>
        <taxon>Pleuronectiformes</taxon>
        <taxon>Pleuronectoidei</taxon>
        <taxon>Pleuronectidae</taxon>
        <taxon>Pleuronectes</taxon>
    </lineage>
</organism>
<feature type="compositionally biased region" description="Basic residues" evidence="2">
    <location>
        <begin position="1056"/>
        <end position="1065"/>
    </location>
</feature>
<reference evidence="3" key="1">
    <citation type="submission" date="2020-03" db="EMBL/GenBank/DDBJ databases">
        <authorList>
            <person name="Weist P."/>
        </authorList>
    </citation>
    <scope>NUCLEOTIDE SEQUENCE</scope>
</reference>